<keyword evidence="6" id="KW-0496">Mitochondrion</keyword>
<evidence type="ECO:0000256" key="7">
    <source>
        <dbReference type="ARBA" id="ARBA00023242"/>
    </source>
</evidence>
<evidence type="ECO:0000256" key="15">
    <source>
        <dbReference type="SAM" id="MobiDB-lite"/>
    </source>
</evidence>
<comment type="subcellular location">
    <subcellularLocation>
        <location evidence="2">Mitochondrion</location>
    </subcellularLocation>
    <subcellularLocation>
        <location evidence="1">Nucleus</location>
    </subcellularLocation>
</comment>
<evidence type="ECO:0000256" key="8">
    <source>
        <dbReference type="ARBA" id="ARBA00023274"/>
    </source>
</evidence>
<evidence type="ECO:0000256" key="11">
    <source>
        <dbReference type="ARBA" id="ARBA00035184"/>
    </source>
</evidence>
<evidence type="ECO:0000256" key="5">
    <source>
        <dbReference type="ARBA" id="ARBA00023054"/>
    </source>
</evidence>
<gene>
    <name evidence="16" type="ORF">OTU49_006129</name>
</gene>
<evidence type="ECO:0000256" key="10">
    <source>
        <dbReference type="ARBA" id="ARBA00030700"/>
    </source>
</evidence>
<accession>A0AAW0X582</accession>
<dbReference type="Proteomes" id="UP001445076">
    <property type="component" value="Unassembled WGS sequence"/>
</dbReference>
<evidence type="ECO:0000256" key="2">
    <source>
        <dbReference type="ARBA" id="ARBA00004173"/>
    </source>
</evidence>
<keyword evidence="17" id="KW-1185">Reference proteome</keyword>
<protein>
    <recommendedName>
        <fullName evidence="11">Large ribosomal subunit protein mL64</fullName>
    </recommendedName>
    <alternativeName>
        <fullName evidence="10">39S ribosomal protein L59, mitochondrial</fullName>
    </alternativeName>
    <alternativeName>
        <fullName evidence="12">Growth arrest and DNA damage-inducible proteins-interacting protein 1</fullName>
    </alternativeName>
</protein>
<dbReference type="Gene3D" id="6.10.280.120">
    <property type="entry name" value="Growth arrest and DNA-damage-inducible proteins-interacting protein 1"/>
    <property type="match status" value="1"/>
</dbReference>
<dbReference type="PANTHER" id="PTHR31761:SF1">
    <property type="entry name" value="LARGE RIBOSOMAL SUBUNIT PROTEIN ML64"/>
    <property type="match status" value="1"/>
</dbReference>
<feature type="coiled-coil region" evidence="14">
    <location>
        <begin position="125"/>
        <end position="192"/>
    </location>
</feature>
<proteinExistence type="inferred from homology"/>
<dbReference type="AlphaFoldDB" id="A0AAW0X582"/>
<dbReference type="PANTHER" id="PTHR31761">
    <property type="entry name" value="GROWTH ARREST AND DNA DAMAGE-INDUCIBLE PROTEINS-INTERACTING PROTEIN 1 GADD45GIP1"/>
    <property type="match status" value="1"/>
</dbReference>
<name>A0AAW0X582_CHEQU</name>
<evidence type="ECO:0000256" key="12">
    <source>
        <dbReference type="ARBA" id="ARBA00035485"/>
    </source>
</evidence>
<comment type="caution">
    <text evidence="16">The sequence shown here is derived from an EMBL/GenBank/DDBJ whole genome shotgun (WGS) entry which is preliminary data.</text>
</comment>
<dbReference type="GO" id="GO:0005840">
    <property type="term" value="C:ribosome"/>
    <property type="evidence" value="ECO:0007669"/>
    <property type="project" value="UniProtKB-KW"/>
</dbReference>
<keyword evidence="8" id="KW-0687">Ribonucleoprotein</keyword>
<dbReference type="InterPro" id="IPR043035">
    <property type="entry name" value="Ribosomal_mL64_sf"/>
</dbReference>
<evidence type="ECO:0000313" key="17">
    <source>
        <dbReference type="Proteomes" id="UP001445076"/>
    </source>
</evidence>
<dbReference type="Pfam" id="PF10147">
    <property type="entry name" value="CR6_interact"/>
    <property type="match status" value="1"/>
</dbReference>
<dbReference type="InterPro" id="IPR018472">
    <property type="entry name" value="Ribosomal_mL64"/>
</dbReference>
<keyword evidence="5 14" id="KW-0175">Coiled coil</keyword>
<evidence type="ECO:0000256" key="1">
    <source>
        <dbReference type="ARBA" id="ARBA00004123"/>
    </source>
</evidence>
<sequence length="268" mass="31317">MLKMSLYRVIEAGYRRGGRRLSTHIAPLFQETTPTQQETFSENEEDIIEQKRNKSRLKQWHFAKYHSQIQELTDDEEQVLSLRFQRKLYGSYGAISGISSAKLWPSKEELATEKERESITYPHTVQEMINIAKEQKKQEEKLLKERQEDLVRKVAKLKEWKMEVNKRVAKQEKEAQEAKEKKERLIEEVRSILGYRIDPKDERFKEALLKKEMEDKKASKAAKKLARQQRLIERLTEASAEVPSAGRSSTDDEPNRDPPSNTSGSPEV</sequence>
<dbReference type="GO" id="GO:0005739">
    <property type="term" value="C:mitochondrion"/>
    <property type="evidence" value="ECO:0007669"/>
    <property type="project" value="UniProtKB-SubCell"/>
</dbReference>
<dbReference type="EMBL" id="JARKIK010000051">
    <property type="protein sequence ID" value="KAK8734331.1"/>
    <property type="molecule type" value="Genomic_DNA"/>
</dbReference>
<feature type="compositionally biased region" description="Polar residues" evidence="15">
    <location>
        <begin position="258"/>
        <end position="268"/>
    </location>
</feature>
<evidence type="ECO:0000256" key="3">
    <source>
        <dbReference type="ARBA" id="ARBA00005421"/>
    </source>
</evidence>
<keyword evidence="7" id="KW-0539">Nucleus</keyword>
<evidence type="ECO:0000256" key="13">
    <source>
        <dbReference type="ARBA" id="ARBA00060144"/>
    </source>
</evidence>
<evidence type="ECO:0000256" key="9">
    <source>
        <dbReference type="ARBA" id="ARBA00023306"/>
    </source>
</evidence>
<comment type="similarity">
    <text evidence="3">Belongs to the mitochondrion-specific ribosomal protein mL64 family.</text>
</comment>
<reference evidence="16 17" key="1">
    <citation type="journal article" date="2024" name="BMC Genomics">
        <title>Genome assembly of redclaw crayfish (Cherax quadricarinatus) provides insights into its immune adaptation and hypoxia tolerance.</title>
        <authorList>
            <person name="Liu Z."/>
            <person name="Zheng J."/>
            <person name="Li H."/>
            <person name="Fang K."/>
            <person name="Wang S."/>
            <person name="He J."/>
            <person name="Zhou D."/>
            <person name="Weng S."/>
            <person name="Chi M."/>
            <person name="Gu Z."/>
            <person name="He J."/>
            <person name="Li F."/>
            <person name="Wang M."/>
        </authorList>
    </citation>
    <scope>NUCLEOTIDE SEQUENCE [LARGE SCALE GENOMIC DNA]</scope>
    <source>
        <strain evidence="16">ZL_2023a</strain>
    </source>
</reference>
<dbReference type="GO" id="GO:1990904">
    <property type="term" value="C:ribonucleoprotein complex"/>
    <property type="evidence" value="ECO:0007669"/>
    <property type="project" value="UniProtKB-KW"/>
</dbReference>
<organism evidence="16 17">
    <name type="scientific">Cherax quadricarinatus</name>
    <name type="common">Australian red claw crayfish</name>
    <dbReference type="NCBI Taxonomy" id="27406"/>
    <lineage>
        <taxon>Eukaryota</taxon>
        <taxon>Metazoa</taxon>
        <taxon>Ecdysozoa</taxon>
        <taxon>Arthropoda</taxon>
        <taxon>Crustacea</taxon>
        <taxon>Multicrustacea</taxon>
        <taxon>Malacostraca</taxon>
        <taxon>Eumalacostraca</taxon>
        <taxon>Eucarida</taxon>
        <taxon>Decapoda</taxon>
        <taxon>Pleocyemata</taxon>
        <taxon>Astacidea</taxon>
        <taxon>Parastacoidea</taxon>
        <taxon>Parastacidae</taxon>
        <taxon>Cherax</taxon>
    </lineage>
</organism>
<evidence type="ECO:0000256" key="6">
    <source>
        <dbReference type="ARBA" id="ARBA00023128"/>
    </source>
</evidence>
<feature type="region of interest" description="Disordered" evidence="15">
    <location>
        <begin position="232"/>
        <end position="268"/>
    </location>
</feature>
<evidence type="ECO:0000313" key="16">
    <source>
        <dbReference type="EMBL" id="KAK8734331.1"/>
    </source>
</evidence>
<evidence type="ECO:0000256" key="14">
    <source>
        <dbReference type="SAM" id="Coils"/>
    </source>
</evidence>
<keyword evidence="9" id="KW-0131">Cell cycle</keyword>
<keyword evidence="4" id="KW-0689">Ribosomal protein</keyword>
<comment type="function">
    <text evidence="13">Acts as a negative regulator of G1 to S cell cycle phase progression by inhibiting cyclin-dependent kinases. Inhibitory effects are additive with GADD45 proteins but also occur in the absence of GADD45 proteins. Acts as a repressor of the orphan nuclear receptor NR4A1 by inhibiting AB domain-mediated transcriptional activity. May be involved in the hormone-mediated regulation of NR4A1 transcriptional activity. May play a role in mitochondrial protein synthesis.</text>
</comment>
<dbReference type="GO" id="GO:0005634">
    <property type="term" value="C:nucleus"/>
    <property type="evidence" value="ECO:0007669"/>
    <property type="project" value="UniProtKB-SubCell"/>
</dbReference>
<evidence type="ECO:0000256" key="4">
    <source>
        <dbReference type="ARBA" id="ARBA00022980"/>
    </source>
</evidence>